<dbReference type="Gene3D" id="3.30.210.10">
    <property type="entry name" value="DNA polymerase, thumb domain"/>
    <property type="match status" value="1"/>
</dbReference>
<dbReference type="GO" id="GO:0006303">
    <property type="term" value="P:double-strand break repair via nonhomologous end joining"/>
    <property type="evidence" value="ECO:0007669"/>
    <property type="project" value="TreeGrafter"/>
</dbReference>
<dbReference type="Proteomes" id="UP000018144">
    <property type="component" value="Unassembled WGS sequence"/>
</dbReference>
<accession>U4KWQ0</accession>
<dbReference type="SUPFAM" id="SSF47802">
    <property type="entry name" value="DNA polymerase beta, N-terminal domain-like"/>
    <property type="match status" value="1"/>
</dbReference>
<proteinExistence type="predicted"/>
<dbReference type="InterPro" id="IPR002054">
    <property type="entry name" value="DNA-dir_DNA_pol_X"/>
</dbReference>
<dbReference type="GO" id="GO:0003677">
    <property type="term" value="F:DNA binding"/>
    <property type="evidence" value="ECO:0007669"/>
    <property type="project" value="InterPro"/>
</dbReference>
<evidence type="ECO:0000313" key="5">
    <source>
        <dbReference type="EMBL" id="CCX05636.1"/>
    </source>
</evidence>
<gene>
    <name evidence="5" type="ORF">PCON_05223</name>
</gene>
<evidence type="ECO:0000259" key="4">
    <source>
        <dbReference type="SMART" id="SM00483"/>
    </source>
</evidence>
<name>U4KWQ0_PYROM</name>
<dbReference type="InterPro" id="IPR029398">
    <property type="entry name" value="PolB_thumb"/>
</dbReference>
<dbReference type="eggNOG" id="KOG2534">
    <property type="taxonomic scope" value="Eukaryota"/>
</dbReference>
<dbReference type="SUPFAM" id="SSF81585">
    <property type="entry name" value="PsbU/PolX domain-like"/>
    <property type="match status" value="1"/>
</dbReference>
<dbReference type="Pfam" id="PF14792">
    <property type="entry name" value="DNA_pol_B_palm"/>
    <property type="match status" value="1"/>
</dbReference>
<dbReference type="SMART" id="SM00483">
    <property type="entry name" value="POLXc"/>
    <property type="match status" value="1"/>
</dbReference>
<feature type="region of interest" description="Disordered" evidence="3">
    <location>
        <begin position="1"/>
        <end position="67"/>
    </location>
</feature>
<dbReference type="OrthoDB" id="205514at2759"/>
<dbReference type="PANTHER" id="PTHR11276">
    <property type="entry name" value="DNA POLYMERASE TYPE-X FAMILY MEMBER"/>
    <property type="match status" value="1"/>
</dbReference>
<dbReference type="InterPro" id="IPR022312">
    <property type="entry name" value="DNA_pol_X"/>
</dbReference>
<dbReference type="GO" id="GO:0005634">
    <property type="term" value="C:nucleus"/>
    <property type="evidence" value="ECO:0007669"/>
    <property type="project" value="TreeGrafter"/>
</dbReference>
<feature type="compositionally biased region" description="Acidic residues" evidence="3">
    <location>
        <begin position="227"/>
        <end position="243"/>
    </location>
</feature>
<dbReference type="PRINTS" id="PR00870">
    <property type="entry name" value="DNAPOLXBETA"/>
</dbReference>
<reference evidence="5 6" key="1">
    <citation type="journal article" date="2013" name="PLoS Genet.">
        <title>The genome and development-dependent transcriptomes of Pyronema confluens: a window into fungal evolution.</title>
        <authorList>
            <person name="Traeger S."/>
            <person name="Altegoer F."/>
            <person name="Freitag M."/>
            <person name="Gabaldon T."/>
            <person name="Kempken F."/>
            <person name="Kumar A."/>
            <person name="Marcet-Houben M."/>
            <person name="Poggeler S."/>
            <person name="Stajich J.E."/>
            <person name="Nowrousian M."/>
        </authorList>
    </citation>
    <scope>NUCLEOTIDE SEQUENCE [LARGE SCALE GENOMIC DNA]</scope>
    <source>
        <strain evidence="6">CBS 100304</strain>
        <tissue evidence="5">Vegetative mycelium</tissue>
    </source>
</reference>
<dbReference type="Gene3D" id="1.10.150.110">
    <property type="entry name" value="DNA polymerase beta, N-terminal domain-like"/>
    <property type="match status" value="1"/>
</dbReference>
<dbReference type="InterPro" id="IPR037160">
    <property type="entry name" value="DNA_Pol_thumb_sf"/>
</dbReference>
<dbReference type="SUPFAM" id="SSF81301">
    <property type="entry name" value="Nucleotidyltransferase"/>
    <property type="match status" value="1"/>
</dbReference>
<keyword evidence="6" id="KW-1185">Reference proteome</keyword>
<feature type="region of interest" description="Disordered" evidence="3">
    <location>
        <begin position="193"/>
        <end position="243"/>
    </location>
</feature>
<feature type="region of interest" description="Disordered" evidence="3">
    <location>
        <begin position="120"/>
        <end position="147"/>
    </location>
</feature>
<evidence type="ECO:0000256" key="1">
    <source>
        <dbReference type="ARBA" id="ARBA00022679"/>
    </source>
</evidence>
<organism evidence="5 6">
    <name type="scientific">Pyronema omphalodes (strain CBS 100304)</name>
    <name type="common">Pyronema confluens</name>
    <dbReference type="NCBI Taxonomy" id="1076935"/>
    <lineage>
        <taxon>Eukaryota</taxon>
        <taxon>Fungi</taxon>
        <taxon>Dikarya</taxon>
        <taxon>Ascomycota</taxon>
        <taxon>Pezizomycotina</taxon>
        <taxon>Pezizomycetes</taxon>
        <taxon>Pezizales</taxon>
        <taxon>Pyronemataceae</taxon>
        <taxon>Pyronema</taxon>
    </lineage>
</organism>
<feature type="compositionally biased region" description="Gly residues" evidence="3">
    <location>
        <begin position="125"/>
        <end position="145"/>
    </location>
</feature>
<feature type="compositionally biased region" description="Polar residues" evidence="3">
    <location>
        <begin position="53"/>
        <end position="63"/>
    </location>
</feature>
<feature type="domain" description="DNA-directed DNA polymerase X" evidence="4">
    <location>
        <begin position="362"/>
        <end position="716"/>
    </location>
</feature>
<evidence type="ECO:0000256" key="2">
    <source>
        <dbReference type="ARBA" id="ARBA00022695"/>
    </source>
</evidence>
<dbReference type="Pfam" id="PF14791">
    <property type="entry name" value="DNA_pol_B_thumb"/>
    <property type="match status" value="1"/>
</dbReference>
<dbReference type="InterPro" id="IPR028207">
    <property type="entry name" value="DNA_pol_B_palm_palm"/>
</dbReference>
<dbReference type="InterPro" id="IPR002008">
    <property type="entry name" value="DNA_pol_X_beta-like"/>
</dbReference>
<evidence type="ECO:0000256" key="3">
    <source>
        <dbReference type="SAM" id="MobiDB-lite"/>
    </source>
</evidence>
<dbReference type="EMBL" id="HF935262">
    <property type="protein sequence ID" value="CCX05636.1"/>
    <property type="molecule type" value="Genomic_DNA"/>
</dbReference>
<dbReference type="PANTHER" id="PTHR11276:SF29">
    <property type="entry name" value="DNA POLYMERASE TYPE-X FAMILY PROTEIN POL4"/>
    <property type="match status" value="1"/>
</dbReference>
<dbReference type="Gene3D" id="3.30.460.10">
    <property type="entry name" value="Beta Polymerase, domain 2"/>
    <property type="match status" value="1"/>
</dbReference>
<protein>
    <submittedName>
        <fullName evidence="5">Similar to DNA-directed DNA/RNA polymerase mu acc. no. Q9NP87</fullName>
    </submittedName>
</protein>
<sequence>MTTPPPLDLSSLSPTYFLPLSTSTSSPSPSPKPNQTNQPTETTETNQSPSSPKPNQTLETTETTKIRHQLTQCKAPLAISPHDATFFLVDTTSRLQVTEELGRVGITVLRKGFIPRNYSAPEPRGLGGLGGLEGPQGPGQDGPGGLEQDKRYYQKIKVVSLKWFWDSSREGTMLNMRGFTVWEGRVEVDPDFLAQGSQGSQGFQGFQGSPATAPVPAPKDLVGKMEEESEESKEDGGGEEGGEVAMDLDEDMEQPQQQEQQEESKRLSINKILEDVDIAKRKRQLQLELQRLQSEQKRMEDEEASNKLINKILEDENIEYARNFLEGIKEDNNYEANKRIKGWKACGFYNAYSCCWPTPAQTKNDLFVSDLVEIRKMLNFRACYSEVNDIADAIASIRAYPYTITSADEILGLPHCPPKVAEWWQEWHDSSPDPTKRKCDAVKAAEDNLPFSSAQMFWKILGLREALGTKFATHHQLFTLDDLSERFWNRLSRIQKIGICHYQELTTPIPRWEVKDIAKIILHHATIILPQIQARIVGTYRRGLTDLSEVEILLSYPPSKDTIYINHTSFMVDLVASLQSVGLIPYTLSINRSTNPPASNAYQSFSHDPDESLDKAYLVWRHNVGLHRLVTVIFVPPIAAGTALIYYTGGTTFVRHLVRYCNEQFGADFMSDGVYRDGFMVEDLEVGWQEGETWEGCEVRIMQRLELEWRKPEERCTE</sequence>
<dbReference type="InterPro" id="IPR027421">
    <property type="entry name" value="DNA_pol_lamdba_lyase_dom_sf"/>
</dbReference>
<feature type="compositionally biased region" description="Low complexity" evidence="3">
    <location>
        <begin position="8"/>
        <end position="50"/>
    </location>
</feature>
<dbReference type="AlphaFoldDB" id="U4KWQ0"/>
<dbReference type="InterPro" id="IPR043519">
    <property type="entry name" value="NT_sf"/>
</dbReference>
<keyword evidence="2" id="KW-0548">Nucleotidyltransferase</keyword>
<evidence type="ECO:0000313" key="6">
    <source>
        <dbReference type="Proteomes" id="UP000018144"/>
    </source>
</evidence>
<dbReference type="GO" id="GO:0003887">
    <property type="term" value="F:DNA-directed DNA polymerase activity"/>
    <property type="evidence" value="ECO:0007669"/>
    <property type="project" value="InterPro"/>
</dbReference>
<dbReference type="Gene3D" id="1.10.150.20">
    <property type="entry name" value="5' to 3' exonuclease, C-terminal subdomain"/>
    <property type="match status" value="1"/>
</dbReference>
<feature type="compositionally biased region" description="Low complexity" evidence="3">
    <location>
        <begin position="195"/>
        <end position="209"/>
    </location>
</feature>
<keyword evidence="1" id="KW-0808">Transferase</keyword>
<dbReference type="STRING" id="1076935.U4KWQ0"/>